<dbReference type="EMBL" id="JAJJMO010000001">
    <property type="protein sequence ID" value="MCC9074409.1"/>
    <property type="molecule type" value="Genomic_DNA"/>
</dbReference>
<keyword evidence="2" id="KW-1185">Reference proteome</keyword>
<evidence type="ECO:0000313" key="2">
    <source>
        <dbReference type="Proteomes" id="UP001430919"/>
    </source>
</evidence>
<dbReference type="Proteomes" id="UP001430919">
    <property type="component" value="Unassembled WGS sequence"/>
</dbReference>
<comment type="caution">
    <text evidence="1">The sequence shown here is derived from an EMBL/GenBank/DDBJ whole genome shotgun (WGS) entry which is preliminary data.</text>
</comment>
<proteinExistence type="predicted"/>
<protein>
    <submittedName>
        <fullName evidence="1">Uncharacterized protein</fullName>
    </submittedName>
</protein>
<dbReference type="RefSeq" id="WP_229991220.1">
    <property type="nucleotide sequence ID" value="NZ_JAJJMO010000001.1"/>
</dbReference>
<evidence type="ECO:0000313" key="1">
    <source>
        <dbReference type="EMBL" id="MCC9074409.1"/>
    </source>
</evidence>
<accession>A0ABS8N050</accession>
<sequence length="237" mass="27821">MEIRTDLERVLWHEIGHLCIDLIEIEDSPDFFVDDLWVNYHKIAISEHKWEGGIRMLPSIKYEVLLQDDDKTSFALLGLISGCVFQTLYLKEFLKDADVGFEDCFCIQQKCGGRGDIMSFLEITSLIRRKYGLNRDFIQFIERELQHIYYDIITKNQEFLGELHSLISHYKAIVYDVYEQSENKDKFEYSLKGNYLDSLKEEVFKLMKGTGFYDAVKELKESIKEKMTEVQKSSTAS</sequence>
<organism evidence="1 2">
    <name type="scientific">Flavobacterium pisciphilum</name>
    <dbReference type="NCBI Taxonomy" id="2893755"/>
    <lineage>
        <taxon>Bacteria</taxon>
        <taxon>Pseudomonadati</taxon>
        <taxon>Bacteroidota</taxon>
        <taxon>Flavobacteriia</taxon>
        <taxon>Flavobacteriales</taxon>
        <taxon>Flavobacteriaceae</taxon>
        <taxon>Flavobacterium</taxon>
    </lineage>
</organism>
<gene>
    <name evidence="1" type="ORF">LNQ49_22710</name>
</gene>
<reference evidence="1" key="1">
    <citation type="submission" date="2021-11" db="EMBL/GenBank/DDBJ databases">
        <title>Description of novel Flavobacterium species.</title>
        <authorList>
            <person name="Saticioglu I.B."/>
            <person name="Ay H."/>
            <person name="Altun S."/>
            <person name="Duman M."/>
        </authorList>
    </citation>
    <scope>NUCLEOTIDE SEQUENCE</scope>
    <source>
        <strain evidence="1">F-65</strain>
    </source>
</reference>
<name>A0ABS8N050_9FLAO</name>